<dbReference type="Proteomes" id="UP000275078">
    <property type="component" value="Unassembled WGS sequence"/>
</dbReference>
<evidence type="ECO:0000313" key="3">
    <source>
        <dbReference type="Proteomes" id="UP000275078"/>
    </source>
</evidence>
<evidence type="ECO:0000256" key="1">
    <source>
        <dbReference type="SAM" id="MobiDB-lite"/>
    </source>
</evidence>
<protein>
    <submittedName>
        <fullName evidence="2">Uncharacterized protein</fullName>
    </submittedName>
</protein>
<proteinExistence type="predicted"/>
<reference evidence="2 3" key="1">
    <citation type="journal article" date="2018" name="Nat. Ecol. Evol.">
        <title>Pezizomycetes genomes reveal the molecular basis of ectomycorrhizal truffle lifestyle.</title>
        <authorList>
            <person name="Murat C."/>
            <person name="Payen T."/>
            <person name="Noel B."/>
            <person name="Kuo A."/>
            <person name="Morin E."/>
            <person name="Chen J."/>
            <person name="Kohler A."/>
            <person name="Krizsan K."/>
            <person name="Balestrini R."/>
            <person name="Da Silva C."/>
            <person name="Montanini B."/>
            <person name="Hainaut M."/>
            <person name="Levati E."/>
            <person name="Barry K.W."/>
            <person name="Belfiori B."/>
            <person name="Cichocki N."/>
            <person name="Clum A."/>
            <person name="Dockter R.B."/>
            <person name="Fauchery L."/>
            <person name="Guy J."/>
            <person name="Iotti M."/>
            <person name="Le Tacon F."/>
            <person name="Lindquist E.A."/>
            <person name="Lipzen A."/>
            <person name="Malagnac F."/>
            <person name="Mello A."/>
            <person name="Molinier V."/>
            <person name="Miyauchi S."/>
            <person name="Poulain J."/>
            <person name="Riccioni C."/>
            <person name="Rubini A."/>
            <person name="Sitrit Y."/>
            <person name="Splivallo R."/>
            <person name="Traeger S."/>
            <person name="Wang M."/>
            <person name="Zifcakova L."/>
            <person name="Wipf D."/>
            <person name="Zambonelli A."/>
            <person name="Paolocci F."/>
            <person name="Nowrousian M."/>
            <person name="Ottonello S."/>
            <person name="Baldrian P."/>
            <person name="Spatafora J.W."/>
            <person name="Henrissat B."/>
            <person name="Nagy L.G."/>
            <person name="Aury J.M."/>
            <person name="Wincker P."/>
            <person name="Grigoriev I.V."/>
            <person name="Bonfante P."/>
            <person name="Martin F.M."/>
        </authorList>
    </citation>
    <scope>NUCLEOTIDE SEQUENCE [LARGE SCALE GENOMIC DNA]</scope>
    <source>
        <strain evidence="2 3">RN42</strain>
    </source>
</reference>
<dbReference type="EMBL" id="ML119701">
    <property type="protein sequence ID" value="RPA79277.1"/>
    <property type="molecule type" value="Genomic_DNA"/>
</dbReference>
<organism evidence="2 3">
    <name type="scientific">Ascobolus immersus RN42</name>
    <dbReference type="NCBI Taxonomy" id="1160509"/>
    <lineage>
        <taxon>Eukaryota</taxon>
        <taxon>Fungi</taxon>
        <taxon>Dikarya</taxon>
        <taxon>Ascomycota</taxon>
        <taxon>Pezizomycotina</taxon>
        <taxon>Pezizomycetes</taxon>
        <taxon>Pezizales</taxon>
        <taxon>Ascobolaceae</taxon>
        <taxon>Ascobolus</taxon>
    </lineage>
</organism>
<dbReference type="AlphaFoldDB" id="A0A3N4I1G8"/>
<feature type="region of interest" description="Disordered" evidence="1">
    <location>
        <begin position="48"/>
        <end position="78"/>
    </location>
</feature>
<sequence length="209" mass="23233">MTVSKPEYSISQSQHSTFLLTTLTLPHTPPSEVLAKLTDPAAFFPLNPNFSPEGHNPTRLSASEAEAHRGGKSDGLEREGELWEAHETKAFEILGMEYNVLTRCVMGKVAIEIEGLHANTTRMGIEVDWECEAAVGKTSMRSVIFVEECMEEADQGGLRRLGSRIEEKFEVLKAPWGMTGTVLKRSSKERVTALERLVRLLDNREASMS</sequence>
<feature type="compositionally biased region" description="Basic and acidic residues" evidence="1">
    <location>
        <begin position="65"/>
        <end position="78"/>
    </location>
</feature>
<accession>A0A3N4I1G8</accession>
<keyword evidence="3" id="KW-1185">Reference proteome</keyword>
<evidence type="ECO:0000313" key="2">
    <source>
        <dbReference type="EMBL" id="RPA79277.1"/>
    </source>
</evidence>
<gene>
    <name evidence="2" type="ORF">BJ508DRAFT_328512</name>
</gene>
<name>A0A3N4I1G8_ASCIM</name>